<dbReference type="SUPFAM" id="SSF46894">
    <property type="entry name" value="C-terminal effector domain of the bipartite response regulators"/>
    <property type="match status" value="1"/>
</dbReference>
<keyword evidence="3" id="KW-1185">Reference proteome</keyword>
<dbReference type="Pfam" id="PF13424">
    <property type="entry name" value="TPR_12"/>
    <property type="match status" value="2"/>
</dbReference>
<dbReference type="PANTHER" id="PTHR47691:SF3">
    <property type="entry name" value="HTH-TYPE TRANSCRIPTIONAL REGULATOR RV0890C-RELATED"/>
    <property type="match status" value="1"/>
</dbReference>
<evidence type="ECO:0000259" key="1">
    <source>
        <dbReference type="PROSITE" id="PS50043"/>
    </source>
</evidence>
<dbReference type="SUPFAM" id="SSF48452">
    <property type="entry name" value="TPR-like"/>
    <property type="match status" value="2"/>
</dbReference>
<dbReference type="InterPro" id="IPR019734">
    <property type="entry name" value="TPR_rpt"/>
</dbReference>
<gene>
    <name evidence="2" type="ORF">DES52_11890</name>
</gene>
<dbReference type="InterPro" id="IPR027417">
    <property type="entry name" value="P-loop_NTPase"/>
</dbReference>
<accession>A0A318S4S6</accession>
<dbReference type="SMART" id="SM00421">
    <property type="entry name" value="HTH_LUXR"/>
    <property type="match status" value="1"/>
</dbReference>
<dbReference type="PANTHER" id="PTHR47691">
    <property type="entry name" value="REGULATOR-RELATED"/>
    <property type="match status" value="1"/>
</dbReference>
<dbReference type="Proteomes" id="UP000248326">
    <property type="component" value="Unassembled WGS sequence"/>
</dbReference>
<sequence>MSHASFNPLVRPPIPPTPLIGRQAPLAGLLALLTRPDVALVTITGPGGVGKTRLALEIVQQPADLAKPSHQALSEVAFVPLATVRNPALVPGAIAVACRLEPDPLDDRRGLLAGLAERRMLLVLDNFEHLLEAAGLVAELLAACPGVKVLVTSRSPLRLRGEHEFPLAPLELPDSRSPLDPSRLEDVGSVRLFVERARAVRPEFSLTSSNVSAVAEVVCRLDGLPLALELAAARVRLFQPDALLARLERRLAVLTGGAWDLPERQRTLRATLDWSFSLLSPPERSLLAKLGVFVGGFSLPAVEAVAGEAEAGDGEAANLESLVAQSLVNRLEGPSDEEPRFGLLETVREYALLCLEKEGLLSEARERHAAYVLGMSEAAVAGLAGLERPVWLARLERERGNAEAALEWALKTGQAELALRLTTALRWFWEGRGYIADGHRWLEAALSVPGEVEPALRGRALNAAGVFAWRMGNYASARSLYEAALEIRRAINDRFGIAGTLQNLGNLAVDSGDLATALPLLEECVAIKRELGDAHELIGALLSWANVMLWSHDLKAAEEHYTEAVALAESVGDGYLKGMALGNLGTLHLERNDLPAARRVLEEALVLKNAYGSFSNIAIILQNLAEVALGEGDLQACQAFLEEGFIFAERADDLLARVHLLHSSGLLALERREPAEAVARLEEAIGLLDRLGSTQRREACLAALARARAALAAPPARRPEAAGTAPHHDLLTDLTPRELEVLKLLASGLSNPAIGEQLGITRLTVTGHVRVIFSKLGVSSRTAAARVALERGLA</sequence>
<reference evidence="2 3" key="1">
    <citation type="submission" date="2018-06" db="EMBL/GenBank/DDBJ databases">
        <title>Genomic Encyclopedia of Type Strains, Phase IV (KMG-IV): sequencing the most valuable type-strain genomes for metagenomic binning, comparative biology and taxonomic classification.</title>
        <authorList>
            <person name="Goeker M."/>
        </authorList>
    </citation>
    <scope>NUCLEOTIDE SEQUENCE [LARGE SCALE GENOMIC DNA]</scope>
    <source>
        <strain evidence="2 3">DSM 18048</strain>
    </source>
</reference>
<feature type="domain" description="HTH luxR-type" evidence="1">
    <location>
        <begin position="727"/>
        <end position="792"/>
    </location>
</feature>
<dbReference type="Pfam" id="PF00196">
    <property type="entry name" value="GerE"/>
    <property type="match status" value="1"/>
</dbReference>
<protein>
    <submittedName>
        <fullName evidence="2">Putative ATPase</fullName>
    </submittedName>
</protein>
<dbReference type="InterPro" id="IPR058852">
    <property type="entry name" value="HTH_77"/>
</dbReference>
<comment type="caution">
    <text evidence="2">The sequence shown here is derived from an EMBL/GenBank/DDBJ whole genome shotgun (WGS) entry which is preliminary data.</text>
</comment>
<dbReference type="PROSITE" id="PS50043">
    <property type="entry name" value="HTH_LUXR_2"/>
    <property type="match status" value="1"/>
</dbReference>
<dbReference type="CDD" id="cd06170">
    <property type="entry name" value="LuxR_C_like"/>
    <property type="match status" value="1"/>
</dbReference>
<dbReference type="InterPro" id="IPR011990">
    <property type="entry name" value="TPR-like_helical_dom_sf"/>
</dbReference>
<dbReference type="InterPro" id="IPR007111">
    <property type="entry name" value="NACHT_NTPase"/>
</dbReference>
<dbReference type="PRINTS" id="PR00364">
    <property type="entry name" value="DISEASERSIST"/>
</dbReference>
<evidence type="ECO:0000313" key="3">
    <source>
        <dbReference type="Proteomes" id="UP000248326"/>
    </source>
</evidence>
<dbReference type="SUPFAM" id="SSF52540">
    <property type="entry name" value="P-loop containing nucleoside triphosphate hydrolases"/>
    <property type="match status" value="1"/>
</dbReference>
<dbReference type="Pfam" id="PF25872">
    <property type="entry name" value="HTH_77"/>
    <property type="match status" value="1"/>
</dbReference>
<dbReference type="GO" id="GO:0006355">
    <property type="term" value="P:regulation of DNA-templated transcription"/>
    <property type="evidence" value="ECO:0007669"/>
    <property type="project" value="InterPro"/>
</dbReference>
<dbReference type="Gene3D" id="1.25.40.10">
    <property type="entry name" value="Tetratricopeptide repeat domain"/>
    <property type="match status" value="1"/>
</dbReference>
<dbReference type="GO" id="GO:0003677">
    <property type="term" value="F:DNA binding"/>
    <property type="evidence" value="ECO:0007669"/>
    <property type="project" value="InterPro"/>
</dbReference>
<dbReference type="RefSeq" id="WP_110888430.1">
    <property type="nucleotide sequence ID" value="NZ_QJSX01000018.1"/>
</dbReference>
<proteinExistence type="predicted"/>
<dbReference type="PRINTS" id="PR00038">
    <property type="entry name" value="HTHLUXR"/>
</dbReference>
<organism evidence="2 3">
    <name type="scientific">Deinococcus yavapaiensis KR-236</name>
    <dbReference type="NCBI Taxonomy" id="694435"/>
    <lineage>
        <taxon>Bacteria</taxon>
        <taxon>Thermotogati</taxon>
        <taxon>Deinococcota</taxon>
        <taxon>Deinococci</taxon>
        <taxon>Deinococcales</taxon>
        <taxon>Deinococcaceae</taxon>
        <taxon>Deinococcus</taxon>
    </lineage>
</organism>
<dbReference type="OrthoDB" id="3194665at2"/>
<dbReference type="Gene3D" id="1.10.10.10">
    <property type="entry name" value="Winged helix-like DNA-binding domain superfamily/Winged helix DNA-binding domain"/>
    <property type="match status" value="1"/>
</dbReference>
<dbReference type="InterPro" id="IPR016032">
    <property type="entry name" value="Sig_transdc_resp-reg_C-effctor"/>
</dbReference>
<dbReference type="Pfam" id="PF05729">
    <property type="entry name" value="NACHT"/>
    <property type="match status" value="1"/>
</dbReference>
<dbReference type="Gene3D" id="3.40.50.300">
    <property type="entry name" value="P-loop containing nucleotide triphosphate hydrolases"/>
    <property type="match status" value="1"/>
</dbReference>
<dbReference type="EMBL" id="QJSX01000018">
    <property type="protein sequence ID" value="PYE50473.1"/>
    <property type="molecule type" value="Genomic_DNA"/>
</dbReference>
<dbReference type="InterPro" id="IPR000792">
    <property type="entry name" value="Tscrpt_reg_LuxR_C"/>
</dbReference>
<dbReference type="AlphaFoldDB" id="A0A318S4S6"/>
<dbReference type="InterPro" id="IPR036388">
    <property type="entry name" value="WH-like_DNA-bd_sf"/>
</dbReference>
<name>A0A318S4S6_9DEIO</name>
<evidence type="ECO:0000313" key="2">
    <source>
        <dbReference type="EMBL" id="PYE50473.1"/>
    </source>
</evidence>
<dbReference type="SMART" id="SM00028">
    <property type="entry name" value="TPR"/>
    <property type="match status" value="5"/>
</dbReference>